<evidence type="ECO:0000259" key="2">
    <source>
        <dbReference type="Pfam" id="PF01764"/>
    </source>
</evidence>
<dbReference type="CDD" id="cd00519">
    <property type="entry name" value="Lipase_3"/>
    <property type="match status" value="2"/>
</dbReference>
<protein>
    <recommendedName>
        <fullName evidence="2">Fungal lipase-type domain-containing protein</fullName>
    </recommendedName>
</protein>
<dbReference type="PANTHER" id="PTHR45856:SF24">
    <property type="entry name" value="FUNGAL LIPASE-LIKE DOMAIN-CONTAINING PROTEIN"/>
    <property type="match status" value="1"/>
</dbReference>
<feature type="transmembrane region" description="Helical" evidence="1">
    <location>
        <begin position="903"/>
        <end position="923"/>
    </location>
</feature>
<evidence type="ECO:0000256" key="1">
    <source>
        <dbReference type="SAM" id="Phobius"/>
    </source>
</evidence>
<dbReference type="Gene3D" id="3.40.50.1820">
    <property type="entry name" value="alpha/beta hydrolase"/>
    <property type="match status" value="2"/>
</dbReference>
<dbReference type="GO" id="GO:0006629">
    <property type="term" value="P:lipid metabolic process"/>
    <property type="evidence" value="ECO:0007669"/>
    <property type="project" value="InterPro"/>
</dbReference>
<feature type="transmembrane region" description="Helical" evidence="1">
    <location>
        <begin position="855"/>
        <end position="883"/>
    </location>
</feature>
<keyword evidence="1" id="KW-1133">Transmembrane helix</keyword>
<feature type="transmembrane region" description="Helical" evidence="1">
    <location>
        <begin position="299"/>
        <end position="320"/>
    </location>
</feature>
<dbReference type="InterPro" id="IPR029058">
    <property type="entry name" value="AB_hydrolase_fold"/>
</dbReference>
<dbReference type="SUPFAM" id="SSF53474">
    <property type="entry name" value="alpha/beta-Hydrolases"/>
    <property type="match status" value="2"/>
</dbReference>
<feature type="domain" description="Fungal lipase-type" evidence="2">
    <location>
        <begin position="524"/>
        <end position="675"/>
    </location>
</feature>
<comment type="caution">
    <text evidence="3">The sequence shown here is derived from an EMBL/GenBank/DDBJ whole genome shotgun (WGS) entry which is preliminary data.</text>
</comment>
<feature type="transmembrane region" description="Helical" evidence="1">
    <location>
        <begin position="78"/>
        <end position="99"/>
    </location>
</feature>
<organism evidence="3 4">
    <name type="scientific">Auxenochlorella protothecoides</name>
    <name type="common">Green microalga</name>
    <name type="synonym">Chlorella protothecoides</name>
    <dbReference type="NCBI Taxonomy" id="3075"/>
    <lineage>
        <taxon>Eukaryota</taxon>
        <taxon>Viridiplantae</taxon>
        <taxon>Chlorophyta</taxon>
        <taxon>core chlorophytes</taxon>
        <taxon>Trebouxiophyceae</taxon>
        <taxon>Chlorellales</taxon>
        <taxon>Chlorellaceae</taxon>
        <taxon>Auxenochlorella</taxon>
    </lineage>
</organism>
<feature type="transmembrane region" description="Helical" evidence="1">
    <location>
        <begin position="351"/>
        <end position="379"/>
    </location>
</feature>
<feature type="transmembrane region" description="Helical" evidence="1">
    <location>
        <begin position="253"/>
        <end position="270"/>
    </location>
</feature>
<name>A0A3M7KZE6_AUXPR</name>
<feature type="transmembrane region" description="Helical" evidence="1">
    <location>
        <begin position="813"/>
        <end position="834"/>
    </location>
</feature>
<reference evidence="4" key="1">
    <citation type="journal article" date="2018" name="Algal Res.">
        <title>Characterization of plant carbon substrate utilization by Auxenochlorella protothecoides.</title>
        <authorList>
            <person name="Vogler B.W."/>
            <person name="Starkenburg S.R."/>
            <person name="Sudasinghe N."/>
            <person name="Schambach J.Y."/>
            <person name="Rollin J.A."/>
            <person name="Pattathil S."/>
            <person name="Barry A.N."/>
        </authorList>
    </citation>
    <scope>NUCLEOTIDE SEQUENCE [LARGE SCALE GENOMIC DNA]</scope>
    <source>
        <strain evidence="4">UTEX 25</strain>
    </source>
</reference>
<dbReference type="EMBL" id="QOKY01000159">
    <property type="protein sequence ID" value="RMZ55717.1"/>
    <property type="molecule type" value="Genomic_DNA"/>
</dbReference>
<feature type="transmembrane region" description="Helical" evidence="1">
    <location>
        <begin position="944"/>
        <end position="967"/>
    </location>
</feature>
<feature type="transmembrane region" description="Helical" evidence="1">
    <location>
        <begin position="158"/>
        <end position="185"/>
    </location>
</feature>
<feature type="transmembrane region" description="Helical" evidence="1">
    <location>
        <begin position="197"/>
        <end position="217"/>
    </location>
</feature>
<proteinExistence type="predicted"/>
<dbReference type="PANTHER" id="PTHR45856">
    <property type="entry name" value="ALPHA/BETA-HYDROLASES SUPERFAMILY PROTEIN"/>
    <property type="match status" value="1"/>
</dbReference>
<feature type="domain" description="Fungal lipase-type" evidence="2">
    <location>
        <begin position="1239"/>
        <end position="1383"/>
    </location>
</feature>
<feature type="transmembrane region" description="Helical" evidence="1">
    <location>
        <begin position="119"/>
        <end position="138"/>
    </location>
</feature>
<keyword evidence="1" id="KW-0472">Membrane</keyword>
<keyword evidence="1" id="KW-0812">Transmembrane</keyword>
<sequence length="1563" mass="173112">MASMDALLCGGVVCNNLPSLCCGDKEPLLEPLEVDGSRFSHASVLWQRTTSRLSTKAEEGAKGNQIVLLLESLRKGEITVLVTTLLLQAYIIALLVLKFTRHQTLAVLQQQHRWFKAQLILYAVTMLATLYVGIRLAARLRLIRKQPQKVWSRRQKILVIDAVVLLCTQFMQQVWAMVPLVIGLVRKCSWFSKDVSAFAFLREIALITVLAWMCSMVHGMTRWKGKGAFDIGAKPKLVVDLPIRAQLRLHMPLIAYTAVVMAMTLVRLIYRETSVLADIPAGQCPTGKFSCNVSKTEKAAIILATIGLLGYSGIYLYYLWRATRDHRRLPYAQFRLTFLYLRMHLIEIDSCWTYIALQFGSVPTQVAFTMLVVIFAILLKPRKRDLGHTLEDWSHEVAWTEEERDEVLADRARQLASSTEFEESEFLPLPGLPTLHMPEVTGQLLSLVAVDEAEQHVPRVAMLCFETMIKLFYFCRLAYRVGTDVPISVEHGLSLFPGMVGQEVVEEVLTDTRAFLAWGPGTLVVSFRGTATRKNIITDIKASRIWKVAHQPRRRNKLGRTLLVHLGFYRAWRHNGFSERLLARVSELAGPGGEAEGPDGPPRVLFTGHSLGGALAVLAAGDLARAAPALAPRLSVYTFGAPRVGNGPFVQEFLTLVPDCWAMVNDQDPVPRIPKGWFHNAGNPVLLNPRGDLIIRPSEFDVISINTSGGVAAHHMLGAYALSTYAVMKEQFGEDKGLPGGDAGVVTLASHFDVMETLTLSVVENKVQDSSASAAVLTTPPSQAEVQRGGKKGVAVATREVPKVEADALERQVGVALSFALVNAFTITIFLQKFQYSNDLQILSQLTSWTQRQRLYVLDAAVLISLQSLVMTLLIVSQSIAIAVPCPWFKQSVSLLSFIRWTLTNSILAWMCVMMRGMCWYCGSVQLPDPDRQLTIDAPWRRQAWANLPTLLIFLSTEAVVVAKLAYRWIDVQEAVGVPACRTYPYDCTPSTGEFVINIVTTVCLLVYAVYYIYLVVQARADHAKVPFTRYRVTYLYVQMHARHGIFIVVLLLVVSTVLRFVESKSCWSFVDIQFGLIPTQLAITRWLMEVAWSEPQREEALADRHIEFLSRQGEEAAAAAEGGMLGTLRRMSIGLVRPSMSHMAEQAQGALRQAMGGTAGNAPGATPISEPRLAMLCMETLLKSLYFCKLAYRLETPDSPVSIEHGLSLYPDLQHHELLLEPATDTRVLLVWGRSTLVVAFRGTVTRKNVLTDLEAWSTPHLPSRKNAYGRTLRVHAGFYRAWRTADLGDRLVSRLAQLLEGCPHGARPRALFTGHSLGGALAVLASIEFVRRAPQYAAGVSVYTFGSPRVGNGPFATEHRAAVPDCWSVINNQDPIPRIPKGWFHGAGHRVVVTPRGDLIIKPSTLELSVIFKSGGVAAHHRLPNYSLSLFSLFRAQFDAAKKMEGGALGVTILAGRLDVGQTLVLRYAGLREIMDARERRMPMPVEVYQLRKARKRAIACVEERAISGTSTTFSQDDSIISEQTALELAKQAGAVGEEDVLGDTSVVRDLGGKRVLGTQE</sequence>
<dbReference type="InterPro" id="IPR002921">
    <property type="entry name" value="Fungal_lipase-type"/>
</dbReference>
<gene>
    <name evidence="3" type="ORF">APUTEX25_005758</name>
</gene>
<dbReference type="Proteomes" id="UP000279271">
    <property type="component" value="Unassembled WGS sequence"/>
</dbReference>
<feature type="transmembrane region" description="Helical" evidence="1">
    <location>
        <begin position="1045"/>
        <end position="1062"/>
    </location>
</feature>
<dbReference type="Pfam" id="PF01764">
    <property type="entry name" value="Lipase_3"/>
    <property type="match status" value="2"/>
</dbReference>
<dbReference type="InterPro" id="IPR051218">
    <property type="entry name" value="Sec_MonoDiacylglyc_Lipase"/>
</dbReference>
<evidence type="ECO:0000313" key="3">
    <source>
        <dbReference type="EMBL" id="RMZ55717.1"/>
    </source>
</evidence>
<evidence type="ECO:0000313" key="4">
    <source>
        <dbReference type="Proteomes" id="UP000279271"/>
    </source>
</evidence>
<feature type="transmembrane region" description="Helical" evidence="1">
    <location>
        <begin position="995"/>
        <end position="1017"/>
    </location>
</feature>
<accession>A0A3M7KZE6</accession>